<comment type="similarity">
    <text evidence="1">Belongs to the Gfo/Idh/MocA family.</text>
</comment>
<dbReference type="SUPFAM" id="SSF51735">
    <property type="entry name" value="NAD(P)-binding Rossmann-fold domains"/>
    <property type="match status" value="1"/>
</dbReference>
<gene>
    <name evidence="5" type="ORF">UY23_C0001G0103</name>
</gene>
<dbReference type="SUPFAM" id="SSF55347">
    <property type="entry name" value="Glyceraldehyde-3-phosphate dehydrogenase-like, C-terminal domain"/>
    <property type="match status" value="1"/>
</dbReference>
<protein>
    <submittedName>
        <fullName evidence="5">Dehydrogenase/oxidoreductase</fullName>
    </submittedName>
</protein>
<accession>A0A0G1UBK5</accession>
<dbReference type="InterPro" id="IPR050984">
    <property type="entry name" value="Gfo/Idh/MocA_domain"/>
</dbReference>
<feature type="domain" description="GFO/IDH/MocA-like oxidoreductase" evidence="4">
    <location>
        <begin position="132"/>
        <end position="247"/>
    </location>
</feature>
<dbReference type="AlphaFoldDB" id="A0A0G1UBK5"/>
<dbReference type="EMBL" id="LCPF01000001">
    <property type="protein sequence ID" value="KKU91497.1"/>
    <property type="molecule type" value="Genomic_DNA"/>
</dbReference>
<dbReference type="GO" id="GO:0000166">
    <property type="term" value="F:nucleotide binding"/>
    <property type="evidence" value="ECO:0007669"/>
    <property type="project" value="InterPro"/>
</dbReference>
<dbReference type="InterPro" id="IPR055170">
    <property type="entry name" value="GFO_IDH_MocA-like_dom"/>
</dbReference>
<comment type="caution">
    <text evidence="5">The sequence shown here is derived from an EMBL/GenBank/DDBJ whole genome shotgun (WGS) entry which is preliminary data.</text>
</comment>
<evidence type="ECO:0000313" key="5">
    <source>
        <dbReference type="EMBL" id="KKU91497.1"/>
    </source>
</evidence>
<evidence type="ECO:0000259" key="4">
    <source>
        <dbReference type="Pfam" id="PF22725"/>
    </source>
</evidence>
<name>A0A0G1UBK5_9BACT</name>
<feature type="domain" description="Gfo/Idh/MocA-like oxidoreductase N-terminal" evidence="3">
    <location>
        <begin position="5"/>
        <end position="123"/>
    </location>
</feature>
<reference evidence="5 6" key="1">
    <citation type="journal article" date="2015" name="Nature">
        <title>rRNA introns, odd ribosomes, and small enigmatic genomes across a large radiation of phyla.</title>
        <authorList>
            <person name="Brown C.T."/>
            <person name="Hug L.A."/>
            <person name="Thomas B.C."/>
            <person name="Sharon I."/>
            <person name="Castelle C.J."/>
            <person name="Singh A."/>
            <person name="Wilkins M.J."/>
            <person name="Williams K.H."/>
            <person name="Banfield J.F."/>
        </authorList>
    </citation>
    <scope>NUCLEOTIDE SEQUENCE [LARGE SCALE GENOMIC DNA]</scope>
</reference>
<dbReference type="Proteomes" id="UP000034956">
    <property type="component" value="Unassembled WGS sequence"/>
</dbReference>
<dbReference type="Gene3D" id="3.30.360.10">
    <property type="entry name" value="Dihydrodipicolinate Reductase, domain 2"/>
    <property type="match status" value="1"/>
</dbReference>
<keyword evidence="2" id="KW-0560">Oxidoreductase</keyword>
<sequence length="340" mass="38058">MKEKIKIGILGCANIAEKYAIRAFQSVPSAELVSIASRDYGKAKEWASRFGLRAEESYESLISNPVLDAVYIPLPIGLHKEWAIKAALAGKHIICEKSLAENFTAVKEIVDLCRRKEIVLYENFMCDFHPQHQKIVSLIKEGAIGRPFVFKGYFGFPFTDKNNFRYSKSLGGGSLNDAGAYTVFMARKILNSEPLAVTARLDNDENPIDVRGTAFFEFPDGASAFLGFGFDAVYQNNYSVWGSEGLITVGRAYSIPPEMKPTIELLKNENLKEVVTSIDASAANQFELNFSDFCDTILHKEERGKKINSIYSKILAQARVLEAIRLSTNEKRRVELNEIK</sequence>
<organism evidence="5 6">
    <name type="scientific">Candidatus Jorgensenbacteria bacterium GW2011_GWA1_48_11</name>
    <dbReference type="NCBI Taxonomy" id="1618660"/>
    <lineage>
        <taxon>Bacteria</taxon>
        <taxon>Candidatus Joergenseniibacteriota</taxon>
    </lineage>
</organism>
<evidence type="ECO:0000259" key="3">
    <source>
        <dbReference type="Pfam" id="PF01408"/>
    </source>
</evidence>
<dbReference type="Gene3D" id="3.40.50.720">
    <property type="entry name" value="NAD(P)-binding Rossmann-like Domain"/>
    <property type="match status" value="1"/>
</dbReference>
<dbReference type="Pfam" id="PF01408">
    <property type="entry name" value="GFO_IDH_MocA"/>
    <property type="match status" value="1"/>
</dbReference>
<dbReference type="InterPro" id="IPR036291">
    <property type="entry name" value="NAD(P)-bd_dom_sf"/>
</dbReference>
<evidence type="ECO:0000256" key="2">
    <source>
        <dbReference type="ARBA" id="ARBA00023002"/>
    </source>
</evidence>
<dbReference type="GO" id="GO:0016491">
    <property type="term" value="F:oxidoreductase activity"/>
    <property type="evidence" value="ECO:0007669"/>
    <property type="project" value="UniProtKB-KW"/>
</dbReference>
<dbReference type="Pfam" id="PF22725">
    <property type="entry name" value="GFO_IDH_MocA_C3"/>
    <property type="match status" value="1"/>
</dbReference>
<evidence type="ECO:0000313" key="6">
    <source>
        <dbReference type="Proteomes" id="UP000034956"/>
    </source>
</evidence>
<dbReference type="PANTHER" id="PTHR22604">
    <property type="entry name" value="OXIDOREDUCTASES"/>
    <property type="match status" value="1"/>
</dbReference>
<evidence type="ECO:0000256" key="1">
    <source>
        <dbReference type="ARBA" id="ARBA00010928"/>
    </source>
</evidence>
<dbReference type="PANTHER" id="PTHR22604:SF105">
    <property type="entry name" value="TRANS-1,2-DIHYDROBENZENE-1,2-DIOL DEHYDROGENASE"/>
    <property type="match status" value="1"/>
</dbReference>
<proteinExistence type="inferred from homology"/>
<dbReference type="InterPro" id="IPR000683">
    <property type="entry name" value="Gfo/Idh/MocA-like_OxRdtase_N"/>
</dbReference>